<dbReference type="NCBIfam" id="NF003843">
    <property type="entry name" value="PRK05422.1"/>
    <property type="match status" value="1"/>
</dbReference>
<dbReference type="InterPro" id="IPR020081">
    <property type="entry name" value="SsrA-bd_prot_CS"/>
</dbReference>
<dbReference type="PROSITE" id="PS01317">
    <property type="entry name" value="SSRP"/>
    <property type="match status" value="1"/>
</dbReference>
<dbReference type="InterPro" id="IPR023620">
    <property type="entry name" value="SmpB"/>
</dbReference>
<keyword evidence="1 3" id="KW-0963">Cytoplasm</keyword>
<protein>
    <recommendedName>
        <fullName evidence="3">SsrA-binding protein</fullName>
    </recommendedName>
    <alternativeName>
        <fullName evidence="3">Small protein B</fullName>
    </alternativeName>
</protein>
<dbReference type="CDD" id="cd09294">
    <property type="entry name" value="SmpB"/>
    <property type="match status" value="1"/>
</dbReference>
<dbReference type="RefSeq" id="WP_338205574.1">
    <property type="nucleotide sequence ID" value="NZ_JAEKNR010000242.1"/>
</dbReference>
<accession>A0A934K9L2</accession>
<keyword evidence="5" id="KW-1185">Reference proteome</keyword>
<comment type="caution">
    <text evidence="4">The sequence shown here is derived from an EMBL/GenBank/DDBJ whole genome shotgun (WGS) entry which is preliminary data.</text>
</comment>
<dbReference type="Pfam" id="PF01668">
    <property type="entry name" value="SmpB"/>
    <property type="match status" value="1"/>
</dbReference>
<dbReference type="NCBIfam" id="TIGR00086">
    <property type="entry name" value="smpB"/>
    <property type="match status" value="1"/>
</dbReference>
<comment type="similarity">
    <text evidence="3">Belongs to the SmpB family.</text>
</comment>
<dbReference type="Gene3D" id="2.40.280.10">
    <property type="match status" value="1"/>
</dbReference>
<proteinExistence type="inferred from homology"/>
<sequence length="153" mass="17617">MPDRDKRNRDIAVNRRAYHDYFVDEKYEAGLVLTGTEVKSMRAGRANLRDGYVRIGGGEAWLENVHITPYEQGGYANHEPLRPRKLLLHADEIASLVGKIKQRGYTLIPLRLYFSRNHAKVELGLARGKRQYDKRQALAAADARREMERAVNR</sequence>
<dbReference type="PANTHER" id="PTHR30308:SF2">
    <property type="entry name" value="SSRA-BINDING PROTEIN"/>
    <property type="match status" value="1"/>
</dbReference>
<dbReference type="AlphaFoldDB" id="A0A934K9L2"/>
<comment type="subcellular location">
    <subcellularLocation>
        <location evidence="3">Cytoplasm</location>
    </subcellularLocation>
    <text evidence="3">The tmRNA-SmpB complex associates with stalled 70S ribosomes.</text>
</comment>
<dbReference type="GO" id="GO:0003723">
    <property type="term" value="F:RNA binding"/>
    <property type="evidence" value="ECO:0007669"/>
    <property type="project" value="UniProtKB-UniRule"/>
</dbReference>
<dbReference type="PANTHER" id="PTHR30308">
    <property type="entry name" value="TMRNA-BINDING COMPONENT OF TRANS-TRANSLATION TAGGING COMPLEX"/>
    <property type="match status" value="1"/>
</dbReference>
<dbReference type="Proteomes" id="UP000612893">
    <property type="component" value="Unassembled WGS sequence"/>
</dbReference>
<comment type="function">
    <text evidence="3">Required for rescue of stalled ribosomes mediated by trans-translation. Binds to transfer-messenger RNA (tmRNA), required for stable association of tmRNA with ribosomes. tmRNA and SmpB together mimic tRNA shape, replacing the anticodon stem-loop with SmpB. tmRNA is encoded by the ssrA gene; the 2 termini fold to resemble tRNA(Ala) and it encodes a 'tag peptide', a short internal open reading frame. During trans-translation Ala-aminoacylated tmRNA acts like a tRNA, entering the A-site of stalled ribosomes, displacing the stalled mRNA. The ribosome then switches to translate the ORF on the tmRNA; the nascent peptide is terminated with the 'tag peptide' encoded by the tmRNA and targeted for degradation. The ribosome is freed to recommence translation, which seems to be the essential function of trans-translation.</text>
</comment>
<dbReference type="HAMAP" id="MF_00023">
    <property type="entry name" value="SmpB"/>
    <property type="match status" value="1"/>
</dbReference>
<evidence type="ECO:0000313" key="4">
    <source>
        <dbReference type="EMBL" id="MBJ7601364.1"/>
    </source>
</evidence>
<dbReference type="InterPro" id="IPR000037">
    <property type="entry name" value="SsrA-bd_prot"/>
</dbReference>
<organism evidence="4 5">
    <name type="scientific">Candidatus Nephthysia bennettiae</name>
    <dbReference type="NCBI Taxonomy" id="3127016"/>
    <lineage>
        <taxon>Bacteria</taxon>
        <taxon>Bacillati</taxon>
        <taxon>Candidatus Dormiibacterota</taxon>
        <taxon>Candidatus Dormibacteria</taxon>
        <taxon>Candidatus Dormibacterales</taxon>
        <taxon>Candidatus Dormibacteraceae</taxon>
        <taxon>Candidatus Nephthysia</taxon>
    </lineage>
</organism>
<evidence type="ECO:0000256" key="1">
    <source>
        <dbReference type="ARBA" id="ARBA00022490"/>
    </source>
</evidence>
<keyword evidence="2 3" id="KW-0694">RNA-binding</keyword>
<dbReference type="SUPFAM" id="SSF74982">
    <property type="entry name" value="Small protein B (SmpB)"/>
    <property type="match status" value="1"/>
</dbReference>
<dbReference type="GO" id="GO:0005737">
    <property type="term" value="C:cytoplasm"/>
    <property type="evidence" value="ECO:0007669"/>
    <property type="project" value="UniProtKB-SubCell"/>
</dbReference>
<evidence type="ECO:0000313" key="5">
    <source>
        <dbReference type="Proteomes" id="UP000612893"/>
    </source>
</evidence>
<evidence type="ECO:0000256" key="3">
    <source>
        <dbReference type="HAMAP-Rule" id="MF_00023"/>
    </source>
</evidence>
<dbReference type="GO" id="GO:0070929">
    <property type="term" value="P:trans-translation"/>
    <property type="evidence" value="ECO:0007669"/>
    <property type="project" value="UniProtKB-UniRule"/>
</dbReference>
<evidence type="ECO:0000256" key="2">
    <source>
        <dbReference type="ARBA" id="ARBA00022884"/>
    </source>
</evidence>
<dbReference type="EMBL" id="JAEKNR010000242">
    <property type="protein sequence ID" value="MBJ7601364.1"/>
    <property type="molecule type" value="Genomic_DNA"/>
</dbReference>
<name>A0A934K9L2_9BACT</name>
<reference evidence="4" key="1">
    <citation type="submission" date="2020-10" db="EMBL/GenBank/DDBJ databases">
        <title>Ca. Dormibacterota MAGs.</title>
        <authorList>
            <person name="Montgomery K."/>
        </authorList>
    </citation>
    <scope>NUCLEOTIDE SEQUENCE [LARGE SCALE GENOMIC DNA]</scope>
    <source>
        <strain evidence="4">SC8812_S17_10</strain>
    </source>
</reference>
<gene>
    <name evidence="3 4" type="primary">smpB</name>
    <name evidence="4" type="ORF">JF922_25235</name>
</gene>